<proteinExistence type="predicted"/>
<comment type="caution">
    <text evidence="1">The sequence shown here is derived from an EMBL/GenBank/DDBJ whole genome shotgun (WGS) entry which is preliminary data.</text>
</comment>
<reference evidence="2" key="1">
    <citation type="journal article" date="2017" name="Nat. Microbiol.">
        <title>Global analysis of biosynthetic gene clusters reveals vast potential of secondary metabolite production in Penicillium species.</title>
        <authorList>
            <person name="Nielsen J.C."/>
            <person name="Grijseels S."/>
            <person name="Prigent S."/>
            <person name="Ji B."/>
            <person name="Dainat J."/>
            <person name="Nielsen K.F."/>
            <person name="Frisvad J.C."/>
            <person name="Workman M."/>
            <person name="Nielsen J."/>
        </authorList>
    </citation>
    <scope>NUCLEOTIDE SEQUENCE [LARGE SCALE GENOMIC DNA]</scope>
    <source>
        <strain evidence="2">IBT 13039</strain>
    </source>
</reference>
<protein>
    <recommendedName>
        <fullName evidence="3">HTH CENPB-type domain-containing protein</fullName>
    </recommendedName>
</protein>
<evidence type="ECO:0000313" key="1">
    <source>
        <dbReference type="EMBL" id="OQE58682.1"/>
    </source>
</evidence>
<dbReference type="Proteomes" id="UP000191691">
    <property type="component" value="Unassembled WGS sequence"/>
</dbReference>
<sequence>INKALNQSQERSLIRWIELLNSVYTPPIALDIEGAANRILQRCGSGRQPMEKARIEAELHGELVHWYKVFGQFLRKYKIQAHELYNWDETGFQLGVGTKENVASTRENETIATGGIG</sequence>
<evidence type="ECO:0008006" key="3">
    <source>
        <dbReference type="Google" id="ProtNLM"/>
    </source>
</evidence>
<evidence type="ECO:0000313" key="2">
    <source>
        <dbReference type="Proteomes" id="UP000191691"/>
    </source>
</evidence>
<keyword evidence="2" id="KW-1185">Reference proteome</keyword>
<dbReference type="EMBL" id="MOOB01000365">
    <property type="protein sequence ID" value="OQE58682.1"/>
    <property type="molecule type" value="Genomic_DNA"/>
</dbReference>
<feature type="non-terminal residue" evidence="1">
    <location>
        <position position="117"/>
    </location>
</feature>
<name>A0A1V6W6Z6_PENNA</name>
<dbReference type="AlphaFoldDB" id="A0A1V6W6Z6"/>
<organism evidence="1 2">
    <name type="scientific">Penicillium nalgiovense</name>
    <dbReference type="NCBI Taxonomy" id="60175"/>
    <lineage>
        <taxon>Eukaryota</taxon>
        <taxon>Fungi</taxon>
        <taxon>Dikarya</taxon>
        <taxon>Ascomycota</taxon>
        <taxon>Pezizomycotina</taxon>
        <taxon>Eurotiomycetes</taxon>
        <taxon>Eurotiomycetidae</taxon>
        <taxon>Eurotiales</taxon>
        <taxon>Aspergillaceae</taxon>
        <taxon>Penicillium</taxon>
    </lineage>
</organism>
<feature type="non-terminal residue" evidence="1">
    <location>
        <position position="1"/>
    </location>
</feature>
<gene>
    <name evidence="1" type="ORF">PENNAL_c0365G05037</name>
</gene>
<accession>A0A1V6W6Z6</accession>